<keyword evidence="2" id="KW-0378">Hydrolase</keyword>
<sequence>MERKGLFLSCIISGVLLLSGCHSLLNNYYADTLPKTEGQVVLAGLKAPTTVRYNQMGVPLIKGQNLEDVYLTWGYIHASERISHMELMRLTAEGRLAEYLGEPAIGIDSFMRKMGFREATNILYRNVSPQNRRYLEAYANGVNLWLDNHQDKLPMDLSAADYVVPKWRPDDAILILSLANFGLAGNLHEEIDSLIVAQQLGADMLPWLFPTYPDEPLPHQEAKKLQGLNLEPFKQDIDQLTLASQSLKNIHLHDVMASNNWAVTADLTQHNGTLLANDTHLPIGLPSLWSFIQIETPELSMAGAAISGIPAIVLGATPDLAWGYTMVMADNQDLFLEQIRETDNGFEYLYQQQWYPVKQTQTVFHVKGRPDRVENVYHTQHGVLLNESLKERSYLLQPLEVRTQYGIAFSSLLPATDDISIDALMDLPKQKSVSQAIKLAKEISVISVNMLFADKQQIGWQLTGSYPLRKKGLGLFPSPAWEGEYDWIGRVSNQHYPTSIKTRKGWLATANQRVVEKGYPVNFSQTWAHPERFERISALLNATDRHNLDSMQQMQYDQFDPMVTKLQVYLRDPALQNAIAQLPQSEQQQARLAQQRLLAFDGYLHADSAGAALYNLFLAQFSQQLFADRFVDSPQAWKAFVESSKSYSAQAEHLLWQDDKSANASPFWQKSDPARSGKAKIIAYSLALANQQGEKQFGKNYSRWQWGKLHRYQWNSLSSQMAEYLPKEQRRTIDRLDSYLNRGPYPAGGNLNTVNISSYSMGDNFDTLLIPAMRLIVDFSQQDPVWVMNNAGQSANPASRHYADNIEDWLKGKYQNLPFSPEGQSQWYSDNVLQFVPRSLSTQAH</sequence>
<dbReference type="PANTHER" id="PTHR34218">
    <property type="entry name" value="PEPTIDASE S45 PENICILLIN AMIDASE"/>
    <property type="match status" value="1"/>
</dbReference>
<dbReference type="KEGG" id="psi:S70_12665"/>
<feature type="binding site" evidence="6">
    <location>
        <position position="333"/>
    </location>
    <ligand>
        <name>Ca(2+)</name>
        <dbReference type="ChEBI" id="CHEBI:29108"/>
    </ligand>
</feature>
<dbReference type="RefSeq" id="WP_014657388.1">
    <property type="nucleotide sequence ID" value="NC_017731.1"/>
</dbReference>
<keyword evidence="6" id="KW-0479">Metal-binding</keyword>
<evidence type="ECO:0000313" key="8">
    <source>
        <dbReference type="Proteomes" id="UP000005012"/>
    </source>
</evidence>
<name>A0A140NQC1_PROSM</name>
<dbReference type="EMBL" id="CP003488">
    <property type="protein sequence ID" value="AFH94376.1"/>
    <property type="molecule type" value="Genomic_DNA"/>
</dbReference>
<dbReference type="Gene3D" id="1.10.1400.10">
    <property type="match status" value="1"/>
</dbReference>
<organism evidence="7 8">
    <name type="scientific">Providencia stuartii (strain MRSN 2154)</name>
    <dbReference type="NCBI Taxonomy" id="1157951"/>
    <lineage>
        <taxon>Bacteria</taxon>
        <taxon>Pseudomonadati</taxon>
        <taxon>Pseudomonadota</taxon>
        <taxon>Gammaproteobacteria</taxon>
        <taxon>Enterobacterales</taxon>
        <taxon>Morganellaceae</taxon>
        <taxon>Providencia</taxon>
    </lineage>
</organism>
<keyword evidence="6" id="KW-0106">Calcium</keyword>
<dbReference type="Gene3D" id="3.60.20.10">
    <property type="entry name" value="Glutamine Phosphoribosylpyrophosphate, subunit 1, domain 1"/>
    <property type="match status" value="1"/>
</dbReference>
<evidence type="ECO:0000256" key="2">
    <source>
        <dbReference type="ARBA" id="ARBA00022801"/>
    </source>
</evidence>
<evidence type="ECO:0000256" key="6">
    <source>
        <dbReference type="PIRSR" id="PIRSR001227-2"/>
    </source>
</evidence>
<dbReference type="PIRSF" id="PIRSF001227">
    <property type="entry name" value="Pen_acylase"/>
    <property type="match status" value="1"/>
</dbReference>
<accession>A0A140NQC1</accession>
<dbReference type="PANTHER" id="PTHR34218:SF4">
    <property type="entry name" value="ACYL-HOMOSERINE LACTONE ACYLASE QUIP"/>
    <property type="match status" value="1"/>
</dbReference>
<evidence type="ECO:0000256" key="1">
    <source>
        <dbReference type="ARBA" id="ARBA00006586"/>
    </source>
</evidence>
<dbReference type="InterPro" id="IPR002692">
    <property type="entry name" value="S45"/>
</dbReference>
<dbReference type="InterPro" id="IPR043147">
    <property type="entry name" value="Penicillin_amidase_A-knob"/>
</dbReference>
<reference evidence="8" key="2">
    <citation type="submission" date="2012-04" db="EMBL/GenBank/DDBJ databases">
        <title>Complete genome sequence of Providencia stuartii clinical isolate MRSN 2154.</title>
        <authorList>
            <person name="Clifford R.J."/>
            <person name="Hang J."/>
            <person name="Riley M.C."/>
            <person name="Onmus-Leone F."/>
            <person name="Kuschner R.A."/>
            <person name="Lesho E.P."/>
            <person name="Waterman P.E."/>
        </authorList>
    </citation>
    <scope>NUCLEOTIDE SEQUENCE [LARGE SCALE GENOMIC DNA]</scope>
    <source>
        <strain evidence="8">MRSN 2154</strain>
    </source>
</reference>
<dbReference type="Gene3D" id="2.30.120.10">
    <property type="match status" value="1"/>
</dbReference>
<gene>
    <name evidence="7" type="ordered locus">S70_12665</name>
</gene>
<dbReference type="Proteomes" id="UP000005012">
    <property type="component" value="Chromosome"/>
</dbReference>
<dbReference type="InterPro" id="IPR043146">
    <property type="entry name" value="Penicillin_amidase_N_B-knob"/>
</dbReference>
<dbReference type="PATRIC" id="fig|1157951.4.peg.2552"/>
<dbReference type="HOGENOM" id="CLU_011790_0_1_6"/>
<feature type="active site" description="Nucleophile" evidence="5">
    <location>
        <position position="258"/>
    </location>
</feature>
<evidence type="ECO:0000256" key="4">
    <source>
        <dbReference type="ARBA" id="ARBA00038735"/>
    </source>
</evidence>
<evidence type="ECO:0000313" key="7">
    <source>
        <dbReference type="EMBL" id="AFH94376.1"/>
    </source>
</evidence>
<evidence type="ECO:0000256" key="5">
    <source>
        <dbReference type="PIRSR" id="PIRSR001227-1"/>
    </source>
</evidence>
<dbReference type="InterPro" id="IPR023343">
    <property type="entry name" value="Penicillin_amidase_dom1"/>
</dbReference>
<dbReference type="OrthoDB" id="9760084at2"/>
<dbReference type="InterPro" id="IPR014395">
    <property type="entry name" value="Pen/GL7ACA/AHL_acylase"/>
</dbReference>
<comment type="cofactor">
    <cofactor evidence="6">
        <name>Ca(2+)</name>
        <dbReference type="ChEBI" id="CHEBI:29108"/>
    </cofactor>
    <text evidence="6">Binds 1 Ca(2+) ion per dimer.</text>
</comment>
<dbReference type="AlphaFoldDB" id="A0A140NQC1"/>
<reference evidence="7 8" key="1">
    <citation type="journal article" date="2012" name="J. Bacteriol.">
        <title>Complete Genome Sequence of Providencia stuartii Clinical Isolate MRSN 2154.</title>
        <authorList>
            <person name="Clifford R.J."/>
            <person name="Hang J."/>
            <person name="Riley M.C."/>
            <person name="Onmus-Leone F."/>
            <person name="Kuschner R.A."/>
            <person name="Lesho E.P."/>
            <person name="Waterman P.E."/>
        </authorList>
    </citation>
    <scope>NUCLEOTIDE SEQUENCE [LARGE SCALE GENOMIC DNA]</scope>
    <source>
        <strain evidence="7 8">MRSN 2154</strain>
    </source>
</reference>
<dbReference type="PROSITE" id="PS51257">
    <property type="entry name" value="PROKAR_LIPOPROTEIN"/>
    <property type="match status" value="1"/>
</dbReference>
<feature type="binding site" evidence="6">
    <location>
        <position position="190"/>
    </location>
    <ligand>
        <name>Ca(2+)</name>
        <dbReference type="ChEBI" id="CHEBI:29108"/>
    </ligand>
</feature>
<feature type="binding site" evidence="6">
    <location>
        <position position="330"/>
    </location>
    <ligand>
        <name>Ca(2+)</name>
        <dbReference type="ChEBI" id="CHEBI:29108"/>
    </ligand>
</feature>
<dbReference type="InterPro" id="IPR029055">
    <property type="entry name" value="Ntn_hydrolases_N"/>
</dbReference>
<dbReference type="CDD" id="cd03747">
    <property type="entry name" value="Ntn_PGA_like"/>
    <property type="match status" value="1"/>
</dbReference>
<dbReference type="Gene3D" id="1.10.439.10">
    <property type="entry name" value="Penicillin Amidohydrolase, domain 1"/>
    <property type="match status" value="1"/>
</dbReference>
<comment type="similarity">
    <text evidence="1">Belongs to the peptidase S45 family.</text>
</comment>
<dbReference type="Pfam" id="PF01804">
    <property type="entry name" value="Penicil_amidase"/>
    <property type="match status" value="1"/>
</dbReference>
<dbReference type="GO" id="GO:0017000">
    <property type="term" value="P:antibiotic biosynthetic process"/>
    <property type="evidence" value="ECO:0007669"/>
    <property type="project" value="InterPro"/>
</dbReference>
<dbReference type="SUPFAM" id="SSF56235">
    <property type="entry name" value="N-terminal nucleophile aminohydrolases (Ntn hydrolases)"/>
    <property type="match status" value="1"/>
</dbReference>
<protein>
    <submittedName>
        <fullName evidence="7">Penicillin amidase</fullName>
    </submittedName>
</protein>
<dbReference type="GO" id="GO:0016811">
    <property type="term" value="F:hydrolase activity, acting on carbon-nitrogen (but not peptide) bonds, in linear amides"/>
    <property type="evidence" value="ECO:0007669"/>
    <property type="project" value="InterPro"/>
</dbReference>
<proteinExistence type="inferred from homology"/>
<dbReference type="GeneID" id="93520866"/>
<dbReference type="GO" id="GO:0046872">
    <property type="term" value="F:metal ion binding"/>
    <property type="evidence" value="ECO:0007669"/>
    <property type="project" value="UniProtKB-KW"/>
</dbReference>
<keyword evidence="3" id="KW-0865">Zymogen</keyword>
<comment type="subunit">
    <text evidence="4">Heterodimer of an alpha subunit and a beta subunit processed from the same precursor.</text>
</comment>
<evidence type="ECO:0000256" key="3">
    <source>
        <dbReference type="ARBA" id="ARBA00023145"/>
    </source>
</evidence>